<evidence type="ECO:0000256" key="4">
    <source>
        <dbReference type="ARBA" id="ARBA00022898"/>
    </source>
</evidence>
<dbReference type="PANTHER" id="PTHR45677">
    <property type="entry name" value="GLUTAMATE DECARBOXYLASE-RELATED"/>
    <property type="match status" value="1"/>
</dbReference>
<dbReference type="InterPro" id="IPR002129">
    <property type="entry name" value="PyrdxlP-dep_de-COase"/>
</dbReference>
<dbReference type="InterPro" id="IPR021115">
    <property type="entry name" value="Pyridoxal-P_BS"/>
</dbReference>
<name>A0A7J6RWS4_PEROL</name>
<organism evidence="8 9">
    <name type="scientific">Perkinsus olseni</name>
    <name type="common">Perkinsus atlanticus</name>
    <dbReference type="NCBI Taxonomy" id="32597"/>
    <lineage>
        <taxon>Eukaryota</taxon>
        <taxon>Sar</taxon>
        <taxon>Alveolata</taxon>
        <taxon>Perkinsozoa</taxon>
        <taxon>Perkinsea</taxon>
        <taxon>Perkinsida</taxon>
        <taxon>Perkinsidae</taxon>
        <taxon>Perkinsus</taxon>
    </lineage>
</organism>
<accession>A0A7J6RWS4</accession>
<dbReference type="PANTHER" id="PTHR45677:SF8">
    <property type="entry name" value="CYSTEINE SULFINIC ACID DECARBOXYLASE"/>
    <property type="match status" value="1"/>
</dbReference>
<dbReference type="SUPFAM" id="SSF53383">
    <property type="entry name" value="PLP-dependent transferases"/>
    <property type="match status" value="1"/>
</dbReference>
<dbReference type="InterPro" id="IPR015421">
    <property type="entry name" value="PyrdxlP-dep_Trfase_major"/>
</dbReference>
<evidence type="ECO:0000256" key="6">
    <source>
        <dbReference type="PIRSR" id="PIRSR602129-50"/>
    </source>
</evidence>
<evidence type="ECO:0000256" key="2">
    <source>
        <dbReference type="ARBA" id="ARBA00009533"/>
    </source>
</evidence>
<dbReference type="Proteomes" id="UP000574390">
    <property type="component" value="Unassembled WGS sequence"/>
</dbReference>
<evidence type="ECO:0000313" key="9">
    <source>
        <dbReference type="Proteomes" id="UP000574390"/>
    </source>
</evidence>
<dbReference type="Pfam" id="PF00282">
    <property type="entry name" value="Pyridoxal_deC"/>
    <property type="match status" value="1"/>
</dbReference>
<dbReference type="GO" id="GO:0030170">
    <property type="term" value="F:pyridoxal phosphate binding"/>
    <property type="evidence" value="ECO:0007669"/>
    <property type="project" value="InterPro"/>
</dbReference>
<keyword evidence="3" id="KW-0210">Decarboxylase</keyword>
<feature type="modified residue" description="N6-(pyridoxal phosphate)lysine" evidence="6">
    <location>
        <position position="77"/>
    </location>
</feature>
<dbReference type="InterPro" id="IPR015424">
    <property type="entry name" value="PyrdxlP-dep_Trfase"/>
</dbReference>
<keyword evidence="5 7" id="KW-0456">Lyase</keyword>
<evidence type="ECO:0000256" key="5">
    <source>
        <dbReference type="ARBA" id="ARBA00023239"/>
    </source>
</evidence>
<dbReference type="PROSITE" id="PS00392">
    <property type="entry name" value="DDC_GAD_HDC_YDC"/>
    <property type="match status" value="1"/>
</dbReference>
<protein>
    <submittedName>
        <fullName evidence="8">Glutamate decarboxylase 2</fullName>
    </submittedName>
</protein>
<evidence type="ECO:0000313" key="8">
    <source>
        <dbReference type="EMBL" id="KAF4725174.1"/>
    </source>
</evidence>
<sequence length="117" mass="12558">ILNGNTPFFVNATAGSTVAGAFDDCNALAEIAERYRCWLHVDGALGASFLLARGEDPYDSLTRGMEKADSISWNLHKLLGVPLQCSALLCRHPGCLKAAHEEQHGSEAFPCLSPLDT</sequence>
<keyword evidence="4 6" id="KW-0663">Pyridoxal phosphate</keyword>
<feature type="non-terminal residue" evidence="8">
    <location>
        <position position="117"/>
    </location>
</feature>
<evidence type="ECO:0000256" key="3">
    <source>
        <dbReference type="ARBA" id="ARBA00022793"/>
    </source>
</evidence>
<dbReference type="AlphaFoldDB" id="A0A7J6RWS4"/>
<comment type="similarity">
    <text evidence="2 7">Belongs to the group II decarboxylase family.</text>
</comment>
<gene>
    <name evidence="8" type="primary">GAD2_5</name>
    <name evidence="8" type="ORF">FOZ62_015612</name>
</gene>
<proteinExistence type="inferred from homology"/>
<reference evidence="8 9" key="1">
    <citation type="submission" date="2020-04" db="EMBL/GenBank/DDBJ databases">
        <title>Perkinsus olseni comparative genomics.</title>
        <authorList>
            <person name="Bogema D.R."/>
        </authorList>
    </citation>
    <scope>NUCLEOTIDE SEQUENCE [LARGE SCALE GENOMIC DNA]</scope>
    <source>
        <strain evidence="8">ATCC PRA-205</strain>
    </source>
</reference>
<feature type="non-terminal residue" evidence="8">
    <location>
        <position position="1"/>
    </location>
</feature>
<dbReference type="GO" id="GO:0016831">
    <property type="term" value="F:carboxy-lyase activity"/>
    <property type="evidence" value="ECO:0007669"/>
    <property type="project" value="UniProtKB-KW"/>
</dbReference>
<evidence type="ECO:0000256" key="7">
    <source>
        <dbReference type="RuleBase" id="RU000382"/>
    </source>
</evidence>
<comment type="caution">
    <text evidence="8">The sequence shown here is derived from an EMBL/GenBank/DDBJ whole genome shotgun (WGS) entry which is preliminary data.</text>
</comment>
<dbReference type="Gene3D" id="3.40.640.10">
    <property type="entry name" value="Type I PLP-dependent aspartate aminotransferase-like (Major domain)"/>
    <property type="match status" value="1"/>
</dbReference>
<dbReference type="GO" id="GO:0019752">
    <property type="term" value="P:carboxylic acid metabolic process"/>
    <property type="evidence" value="ECO:0007669"/>
    <property type="project" value="InterPro"/>
</dbReference>
<comment type="cofactor">
    <cofactor evidence="1 6 7">
        <name>pyridoxal 5'-phosphate</name>
        <dbReference type="ChEBI" id="CHEBI:597326"/>
    </cofactor>
</comment>
<dbReference type="EMBL" id="JABANM010019016">
    <property type="protein sequence ID" value="KAF4725174.1"/>
    <property type="molecule type" value="Genomic_DNA"/>
</dbReference>
<evidence type="ECO:0000256" key="1">
    <source>
        <dbReference type="ARBA" id="ARBA00001933"/>
    </source>
</evidence>
<dbReference type="GO" id="GO:0005737">
    <property type="term" value="C:cytoplasm"/>
    <property type="evidence" value="ECO:0007669"/>
    <property type="project" value="TreeGrafter"/>
</dbReference>